<evidence type="ECO:0000313" key="1">
    <source>
        <dbReference type="EMBL" id="SVA16098.1"/>
    </source>
</evidence>
<dbReference type="Gene3D" id="1.20.1290.10">
    <property type="entry name" value="AhpD-like"/>
    <property type="match status" value="1"/>
</dbReference>
<protein>
    <submittedName>
        <fullName evidence="1">Uncharacterized protein</fullName>
    </submittedName>
</protein>
<dbReference type="InterPro" id="IPR029032">
    <property type="entry name" value="AhpD-like"/>
</dbReference>
<reference evidence="1" key="1">
    <citation type="submission" date="2018-05" db="EMBL/GenBank/DDBJ databases">
        <authorList>
            <person name="Lanie J.A."/>
            <person name="Ng W.-L."/>
            <person name="Kazmierczak K.M."/>
            <person name="Andrzejewski T.M."/>
            <person name="Davidsen T.M."/>
            <person name="Wayne K.J."/>
            <person name="Tettelin H."/>
            <person name="Glass J.I."/>
            <person name="Rusch D."/>
            <person name="Podicherti R."/>
            <person name="Tsui H.-C.T."/>
            <person name="Winkler M.E."/>
        </authorList>
    </citation>
    <scope>NUCLEOTIDE SEQUENCE</scope>
</reference>
<gene>
    <name evidence="1" type="ORF">METZ01_LOCUS68952</name>
</gene>
<name>A0A381TKP1_9ZZZZ</name>
<dbReference type="EMBL" id="UINC01004682">
    <property type="protein sequence ID" value="SVA16098.1"/>
    <property type="molecule type" value="Genomic_DNA"/>
</dbReference>
<organism evidence="1">
    <name type="scientific">marine metagenome</name>
    <dbReference type="NCBI Taxonomy" id="408172"/>
    <lineage>
        <taxon>unclassified sequences</taxon>
        <taxon>metagenomes</taxon>
        <taxon>ecological metagenomes</taxon>
    </lineage>
</organism>
<dbReference type="AlphaFoldDB" id="A0A381TKP1"/>
<dbReference type="SUPFAM" id="SSF69118">
    <property type="entry name" value="AhpD-like"/>
    <property type="match status" value="1"/>
</dbReference>
<accession>A0A381TKP1</accession>
<proteinExistence type="predicted"/>
<sequence length="81" mass="9174">MPWINMISENDAEGELAEIYSQLIEPWGGVDNIMKIHSLSIDSLKAHMLLYKTVMYGKSPIKRAQREMIAVVTSAANKCEY</sequence>